<dbReference type="PANTHER" id="PTHR21472">
    <property type="entry name" value="ENDONUCLEASE DOMAIN-CONTAINING 1 PROTEIN ENDOD1"/>
    <property type="match status" value="1"/>
</dbReference>
<evidence type="ECO:0000313" key="4">
    <source>
        <dbReference type="EMBL" id="OCT90244.1"/>
    </source>
</evidence>
<dbReference type="InterPro" id="IPR001604">
    <property type="entry name" value="Endo_G_ENPP1-like_dom"/>
</dbReference>
<dbReference type="Proteomes" id="UP000694892">
    <property type="component" value="Chromosome 3L"/>
</dbReference>
<reference evidence="5" key="1">
    <citation type="journal article" date="2016" name="Nature">
        <title>Genome evolution in the allotetraploid frog Xenopus laevis.</title>
        <authorList>
            <person name="Session A.M."/>
            <person name="Uno Y."/>
            <person name="Kwon T."/>
            <person name="Chapman J.A."/>
            <person name="Toyoda A."/>
            <person name="Takahashi S."/>
            <person name="Fukui A."/>
            <person name="Hikosaka A."/>
            <person name="Suzuki A."/>
            <person name="Kondo M."/>
            <person name="van Heeringen S.J."/>
            <person name="Quigley I."/>
            <person name="Heinz S."/>
            <person name="Ogino H."/>
            <person name="Ochi H."/>
            <person name="Hellsten U."/>
            <person name="Lyons J.B."/>
            <person name="Simakov O."/>
            <person name="Putnam N."/>
            <person name="Stites J."/>
            <person name="Kuroki Y."/>
            <person name="Tanaka T."/>
            <person name="Michiue T."/>
            <person name="Watanabe M."/>
            <person name="Bogdanovic O."/>
            <person name="Lister R."/>
            <person name="Georgiou G."/>
            <person name="Paranjpe S.S."/>
            <person name="van Kruijsbergen I."/>
            <person name="Shu S."/>
            <person name="Carlson J."/>
            <person name="Kinoshita T."/>
            <person name="Ohta Y."/>
            <person name="Mawaribuchi S."/>
            <person name="Jenkins J."/>
            <person name="Grimwood J."/>
            <person name="Schmutz J."/>
            <person name="Mitros T."/>
            <person name="Mozaffari S.V."/>
            <person name="Suzuki Y."/>
            <person name="Haramoto Y."/>
            <person name="Yamamoto T.S."/>
            <person name="Takagi C."/>
            <person name="Heald R."/>
            <person name="Miller K."/>
            <person name="Haudenschild C."/>
            <person name="Kitzman J."/>
            <person name="Nakayama T."/>
            <person name="Izutsu Y."/>
            <person name="Robert J."/>
            <person name="Fortriede J."/>
            <person name="Burns K."/>
            <person name="Lotay V."/>
            <person name="Karimi K."/>
            <person name="Yasuoka Y."/>
            <person name="Dichmann D.S."/>
            <person name="Flajnik M.F."/>
            <person name="Houston D.W."/>
            <person name="Shendure J."/>
            <person name="DuPasquier L."/>
            <person name="Vize P.D."/>
            <person name="Zorn A.M."/>
            <person name="Ito M."/>
            <person name="Marcotte E.M."/>
            <person name="Wallingford J.B."/>
            <person name="Ito Y."/>
            <person name="Asashima M."/>
            <person name="Ueno N."/>
            <person name="Matsuda Y."/>
            <person name="Veenstra G.J."/>
            <person name="Fujiyama A."/>
            <person name="Harland R.M."/>
            <person name="Taira M."/>
            <person name="Rokhsar D.S."/>
        </authorList>
    </citation>
    <scope>NUCLEOTIDE SEQUENCE [LARGE SCALE GENOMIC DNA]</scope>
    <source>
        <strain evidence="5">J</strain>
    </source>
</reference>
<feature type="domain" description="DNA/RNA non-specific endonuclease/pyrophosphatase/phosphodiesterase" evidence="3">
    <location>
        <begin position="64"/>
        <end position="289"/>
    </location>
</feature>
<evidence type="ECO:0000313" key="5">
    <source>
        <dbReference type="Proteomes" id="UP000694892"/>
    </source>
</evidence>
<dbReference type="InterPro" id="IPR044929">
    <property type="entry name" value="DNA/RNA_non-sp_Endonuclease_sf"/>
</dbReference>
<dbReference type="InterPro" id="IPR039015">
    <property type="entry name" value="ENDOD1"/>
</dbReference>
<sequence>MPKKIPLVNISRWYIIQEEGNVPNHLTEKFVISAYIKGKNLRRNPKSRTSKFNVEHQVSPTTTNNAQNNVTNDCRVSGLEKQISLGGTNTGYCTYTELVDKSLAGNMLPETQTEMSISKYKKITVKKASDLLSESQAVKADYRGRRYTTGNINPSGHHSDLKSQHSTFTLTNVAPMTKELTNKIWDKYENEMIKIANVNKCVTMYMVTGIVPGDEWINHNNNKRVNVPSHVWSAYCCTDKNGRPIKSGGGIAPNDKSDKAIEVKTMAELQEELGNQNININIFKGDCAAVDSED</sequence>
<dbReference type="Gene3D" id="3.40.570.10">
    <property type="entry name" value="Extracellular Endonuclease, subunit A"/>
    <property type="match status" value="1"/>
</dbReference>
<dbReference type="EMBL" id="CM004470">
    <property type="protein sequence ID" value="OCT90244.1"/>
    <property type="molecule type" value="Genomic_DNA"/>
</dbReference>
<dbReference type="Pfam" id="PF01223">
    <property type="entry name" value="Endonuclease_NS"/>
    <property type="match status" value="1"/>
</dbReference>
<evidence type="ECO:0000259" key="2">
    <source>
        <dbReference type="SMART" id="SM00477"/>
    </source>
</evidence>
<dbReference type="InterPro" id="IPR044925">
    <property type="entry name" value="His-Me_finger_sf"/>
</dbReference>
<organism evidence="4 5">
    <name type="scientific">Xenopus laevis</name>
    <name type="common">African clawed frog</name>
    <dbReference type="NCBI Taxonomy" id="8355"/>
    <lineage>
        <taxon>Eukaryota</taxon>
        <taxon>Metazoa</taxon>
        <taxon>Chordata</taxon>
        <taxon>Craniata</taxon>
        <taxon>Vertebrata</taxon>
        <taxon>Euteleostomi</taxon>
        <taxon>Amphibia</taxon>
        <taxon>Batrachia</taxon>
        <taxon>Anura</taxon>
        <taxon>Pipoidea</taxon>
        <taxon>Pipidae</taxon>
        <taxon>Xenopodinae</taxon>
        <taxon>Xenopus</taxon>
        <taxon>Xenopus</taxon>
    </lineage>
</organism>
<accession>A0A974HTZ3</accession>
<proteinExistence type="predicted"/>
<dbReference type="GO" id="GO:0003676">
    <property type="term" value="F:nucleic acid binding"/>
    <property type="evidence" value="ECO:0007669"/>
    <property type="project" value="InterPro"/>
</dbReference>
<protein>
    <submittedName>
        <fullName evidence="4">Uncharacterized protein</fullName>
    </submittedName>
</protein>
<feature type="compositionally biased region" description="Polar residues" evidence="1">
    <location>
        <begin position="50"/>
        <end position="60"/>
    </location>
</feature>
<dbReference type="GO" id="GO:0016787">
    <property type="term" value="F:hydrolase activity"/>
    <property type="evidence" value="ECO:0007669"/>
    <property type="project" value="InterPro"/>
</dbReference>
<dbReference type="OMA" id="GDEWINH"/>
<dbReference type="GO" id="GO:0046872">
    <property type="term" value="F:metal ion binding"/>
    <property type="evidence" value="ECO:0007669"/>
    <property type="project" value="InterPro"/>
</dbReference>
<feature type="compositionally biased region" description="Low complexity" evidence="1">
    <location>
        <begin position="61"/>
        <end position="70"/>
    </location>
</feature>
<evidence type="ECO:0000256" key="1">
    <source>
        <dbReference type="SAM" id="MobiDB-lite"/>
    </source>
</evidence>
<dbReference type="SMART" id="SM00477">
    <property type="entry name" value="NUC"/>
    <property type="match status" value="1"/>
</dbReference>
<feature type="region of interest" description="Disordered" evidence="1">
    <location>
        <begin position="43"/>
        <end position="70"/>
    </location>
</feature>
<evidence type="ECO:0000259" key="3">
    <source>
        <dbReference type="SMART" id="SM00892"/>
    </source>
</evidence>
<dbReference type="InterPro" id="IPR020821">
    <property type="entry name" value="ENPP1-3/EXOG-like_nuc-like"/>
</dbReference>
<dbReference type="PANTHER" id="PTHR21472:SF25">
    <property type="entry name" value="ENDONUCLEASE DOMAIN-CONTAINING 1 PROTEIN"/>
    <property type="match status" value="1"/>
</dbReference>
<feature type="domain" description="ENPP1-3/EXOG-like endonuclease/phosphodiesterase" evidence="2">
    <location>
        <begin position="89"/>
        <end position="276"/>
    </location>
</feature>
<gene>
    <name evidence="4" type="ORF">XELAEV_18018857mg</name>
</gene>
<dbReference type="SUPFAM" id="SSF54060">
    <property type="entry name" value="His-Me finger endonucleases"/>
    <property type="match status" value="1"/>
</dbReference>
<dbReference type="AlphaFoldDB" id="A0A974HTZ3"/>
<name>A0A974HTZ3_XENLA</name>
<dbReference type="SMART" id="SM00892">
    <property type="entry name" value="Endonuclease_NS"/>
    <property type="match status" value="1"/>
</dbReference>